<dbReference type="InterPro" id="IPR001387">
    <property type="entry name" value="Cro/C1-type_HTH"/>
</dbReference>
<evidence type="ECO:0000259" key="6">
    <source>
        <dbReference type="PROSITE" id="PS50943"/>
    </source>
</evidence>
<dbReference type="HOGENOM" id="CLU_027562_17_1_9"/>
<dbReference type="Pfam" id="PF14659">
    <property type="entry name" value="Phage_int_SAM_3"/>
    <property type="match status" value="1"/>
</dbReference>
<organism evidence="8 9">
    <name type="scientific">Ethanoligenens harbinense (strain DSM 18485 / JCM 12961 / CGMCC 1.5033 / YUAN-3)</name>
    <dbReference type="NCBI Taxonomy" id="663278"/>
    <lineage>
        <taxon>Bacteria</taxon>
        <taxon>Bacillati</taxon>
        <taxon>Bacillota</taxon>
        <taxon>Clostridia</taxon>
        <taxon>Eubacteriales</taxon>
        <taxon>Oscillospiraceae</taxon>
        <taxon>Ethanoligenens</taxon>
    </lineage>
</organism>
<dbReference type="PROSITE" id="PS50943">
    <property type="entry name" value="HTH_CROC1"/>
    <property type="match status" value="1"/>
</dbReference>
<dbReference type="CDD" id="cd01189">
    <property type="entry name" value="INT_ICEBs1_C_like"/>
    <property type="match status" value="1"/>
</dbReference>
<comment type="function">
    <text evidence="1">Site-specific tyrosine recombinase, which acts by catalyzing the cutting and rejoining of the recombining DNA molecules.</text>
</comment>
<evidence type="ECO:0000256" key="5">
    <source>
        <dbReference type="ARBA" id="ARBA00023172"/>
    </source>
</evidence>
<dbReference type="SUPFAM" id="SSF56349">
    <property type="entry name" value="DNA breaking-rejoining enzymes"/>
    <property type="match status" value="1"/>
</dbReference>
<dbReference type="InterPro" id="IPR010982">
    <property type="entry name" value="Lambda_DNA-bd_dom_sf"/>
</dbReference>
<dbReference type="InterPro" id="IPR050090">
    <property type="entry name" value="Tyrosine_recombinase_XerCD"/>
</dbReference>
<evidence type="ECO:0000313" key="9">
    <source>
        <dbReference type="Proteomes" id="UP000001551"/>
    </source>
</evidence>
<evidence type="ECO:0000259" key="7">
    <source>
        <dbReference type="PROSITE" id="PS51898"/>
    </source>
</evidence>
<dbReference type="InterPro" id="IPR011010">
    <property type="entry name" value="DNA_brk_join_enz"/>
</dbReference>
<dbReference type="Gene3D" id="1.10.443.10">
    <property type="entry name" value="Intergrase catalytic core"/>
    <property type="match status" value="1"/>
</dbReference>
<dbReference type="InterPro" id="IPR013762">
    <property type="entry name" value="Integrase-like_cat_sf"/>
</dbReference>
<dbReference type="EMBL" id="CP002400">
    <property type="protein sequence ID" value="ADU26048.1"/>
    <property type="molecule type" value="Genomic_DNA"/>
</dbReference>
<dbReference type="PANTHER" id="PTHR30349:SF91">
    <property type="entry name" value="INTA PROTEIN"/>
    <property type="match status" value="1"/>
</dbReference>
<protein>
    <submittedName>
        <fullName evidence="8">Transcriptional regulator, XRE family</fullName>
    </submittedName>
</protein>
<comment type="similarity">
    <text evidence="2">Belongs to the 'phage' integrase family.</text>
</comment>
<dbReference type="RefSeq" id="WP_013484429.1">
    <property type="nucleotide sequence ID" value="NC_014828.1"/>
</dbReference>
<dbReference type="PROSITE" id="PS51898">
    <property type="entry name" value="TYR_RECOMBINASE"/>
    <property type="match status" value="1"/>
</dbReference>
<dbReference type="SUPFAM" id="SSF47413">
    <property type="entry name" value="lambda repressor-like DNA-binding domains"/>
    <property type="match status" value="1"/>
</dbReference>
<keyword evidence="4" id="KW-0238">DNA-binding</keyword>
<dbReference type="GO" id="GO:0003677">
    <property type="term" value="F:DNA binding"/>
    <property type="evidence" value="ECO:0007669"/>
    <property type="project" value="UniProtKB-KW"/>
</dbReference>
<dbReference type="InterPro" id="IPR002104">
    <property type="entry name" value="Integrase_catalytic"/>
</dbReference>
<reference evidence="8 9" key="1">
    <citation type="submission" date="2010-12" db="EMBL/GenBank/DDBJ databases">
        <title>Complete sequence of Ethanoligenens harbinense YUAN-3.</title>
        <authorList>
            <person name="Lucas S."/>
            <person name="Copeland A."/>
            <person name="Lapidus A."/>
            <person name="Cheng J.-F."/>
            <person name="Bruce D."/>
            <person name="Goodwin L."/>
            <person name="Pitluck S."/>
            <person name="Chertkov O."/>
            <person name="Misra M."/>
            <person name="Detter J.C."/>
            <person name="Han C."/>
            <person name="Tapia R."/>
            <person name="Land M."/>
            <person name="Hauser L."/>
            <person name="Jeffries C."/>
            <person name="Kyrpides N."/>
            <person name="Ivanova N."/>
            <person name="Mikhailova N."/>
            <person name="Wang A."/>
            <person name="Mouttaki H."/>
            <person name="He Z."/>
            <person name="Zhou J."/>
            <person name="Hemme C.L."/>
            <person name="Woyke T."/>
        </authorList>
    </citation>
    <scope>NUCLEOTIDE SEQUENCE [LARGE SCALE GENOMIC DNA]</scope>
    <source>
        <strain evidence="9">DSM 18485 / JCM 12961 / CGMCC 1.5033 / YUAN-3</strain>
    </source>
</reference>
<accession>E6U8Y4</accession>
<dbReference type="InterPro" id="IPR004107">
    <property type="entry name" value="Integrase_SAM-like_N"/>
</dbReference>
<dbReference type="PANTHER" id="PTHR30349">
    <property type="entry name" value="PHAGE INTEGRASE-RELATED"/>
    <property type="match status" value="1"/>
</dbReference>
<dbReference type="eggNOG" id="COG0582">
    <property type="taxonomic scope" value="Bacteria"/>
</dbReference>
<feature type="domain" description="Tyr recombinase" evidence="7">
    <location>
        <begin position="250"/>
        <end position="452"/>
    </location>
</feature>
<evidence type="ECO:0000256" key="3">
    <source>
        <dbReference type="ARBA" id="ARBA00022908"/>
    </source>
</evidence>
<dbReference type="Pfam" id="PF00589">
    <property type="entry name" value="Phage_integrase"/>
    <property type="match status" value="1"/>
</dbReference>
<dbReference type="GO" id="GO:0015074">
    <property type="term" value="P:DNA integration"/>
    <property type="evidence" value="ECO:0007669"/>
    <property type="project" value="UniProtKB-KW"/>
</dbReference>
<feature type="domain" description="HTH cro/C1-type" evidence="6">
    <location>
        <begin position="145"/>
        <end position="198"/>
    </location>
</feature>
<sequence length="470" mass="52374">MANITKRKNKDGSTAYLIRVYVDETGTGHQIVKSMTWKPKPGMRPSAEEKELNIQSTLFEEQVKQGLTAFGGSTRFSDYAKEWIENESLAFKTKERYTEMLERINAAIGHIRLDKLQAHHLEAFYKNLAEAGVNHRGSYAVSEKLDALMKKQKLTRAALAMQAGVAAITISSAARGKHISSEKAAAICKALGKPVDAVFTIHMSDTGLSDKTILHHHRLISAILAKAKRERLVPFNVAAEHATAPKAAHKEAKYLDDEQAHTLLTLLLNEPDIRVKAALILLLFSGARRGELCGLSWPDIDFERHLINIERASQYQSGKGVVEKSTKNESSIRSIKIPAFVVELLGAYRAWWNKQKLLYGESWHGEKERLFVQADGKPINPDTINYWMNRFLEQHQLEHITPHGLRHTFATLQIAAGVDIRTLQARTGHAQASTLVNIYSHAIKSAQEAASDALEDILLPPTDKSKGKTS</sequence>
<evidence type="ECO:0000256" key="1">
    <source>
        <dbReference type="ARBA" id="ARBA00003283"/>
    </source>
</evidence>
<gene>
    <name evidence="8" type="ordered locus">Ethha_0463</name>
</gene>
<keyword evidence="9" id="KW-1185">Reference proteome</keyword>
<dbReference type="Gene3D" id="1.10.150.130">
    <property type="match status" value="1"/>
</dbReference>
<dbReference type="AlphaFoldDB" id="E6U8Y4"/>
<dbReference type="Proteomes" id="UP000001551">
    <property type="component" value="Chromosome"/>
</dbReference>
<name>E6U8Y4_ETHHY</name>
<dbReference type="InterPro" id="IPR010998">
    <property type="entry name" value="Integrase_recombinase_N"/>
</dbReference>
<dbReference type="KEGG" id="eha:Ethha_0463"/>
<dbReference type="STRING" id="663278.Ethha_0463"/>
<evidence type="ECO:0000313" key="8">
    <source>
        <dbReference type="EMBL" id="ADU26048.1"/>
    </source>
</evidence>
<dbReference type="Pfam" id="PF01381">
    <property type="entry name" value="HTH_3"/>
    <property type="match status" value="1"/>
</dbReference>
<proteinExistence type="inferred from homology"/>
<keyword evidence="5" id="KW-0233">DNA recombination</keyword>
<dbReference type="CDD" id="cd00093">
    <property type="entry name" value="HTH_XRE"/>
    <property type="match status" value="1"/>
</dbReference>
<dbReference type="Gene3D" id="1.10.260.40">
    <property type="entry name" value="lambda repressor-like DNA-binding domains"/>
    <property type="match status" value="1"/>
</dbReference>
<dbReference type="SMART" id="SM00530">
    <property type="entry name" value="HTH_XRE"/>
    <property type="match status" value="1"/>
</dbReference>
<keyword evidence="3" id="KW-0229">DNA integration</keyword>
<evidence type="ECO:0000256" key="4">
    <source>
        <dbReference type="ARBA" id="ARBA00023125"/>
    </source>
</evidence>
<evidence type="ECO:0000256" key="2">
    <source>
        <dbReference type="ARBA" id="ARBA00008857"/>
    </source>
</evidence>
<dbReference type="GO" id="GO:0006310">
    <property type="term" value="P:DNA recombination"/>
    <property type="evidence" value="ECO:0007669"/>
    <property type="project" value="UniProtKB-KW"/>
</dbReference>